<dbReference type="InterPro" id="IPR050662">
    <property type="entry name" value="Sec-metab_biosynth-thioest"/>
</dbReference>
<evidence type="ECO:0000313" key="3">
    <source>
        <dbReference type="Proteomes" id="UP001596337"/>
    </source>
</evidence>
<gene>
    <name evidence="2" type="ORF">ACFQGD_14550</name>
</gene>
<dbReference type="InterPro" id="IPR001279">
    <property type="entry name" value="Metallo-B-lactamas"/>
</dbReference>
<dbReference type="SMART" id="SM00849">
    <property type="entry name" value="Lactamase_B"/>
    <property type="match status" value="1"/>
</dbReference>
<protein>
    <submittedName>
        <fullName evidence="2">MBL fold metallo-hydrolase</fullName>
    </submittedName>
</protein>
<name>A0ABW2BZ39_9PSEU</name>
<dbReference type="EMBL" id="JBHSXX010000001">
    <property type="protein sequence ID" value="MFC6868361.1"/>
    <property type="molecule type" value="Genomic_DNA"/>
</dbReference>
<dbReference type="SUPFAM" id="SSF56281">
    <property type="entry name" value="Metallo-hydrolase/oxidoreductase"/>
    <property type="match status" value="1"/>
</dbReference>
<dbReference type="Gene3D" id="3.60.15.10">
    <property type="entry name" value="Ribonuclease Z/Hydroxyacylglutathione hydrolase-like"/>
    <property type="match status" value="1"/>
</dbReference>
<accession>A0ABW2BZ39</accession>
<dbReference type="PANTHER" id="PTHR23131:SF4">
    <property type="entry name" value="METALLO-BETA-LACTAMASE SUPERFAMILY POTEIN"/>
    <property type="match status" value="1"/>
</dbReference>
<evidence type="ECO:0000259" key="1">
    <source>
        <dbReference type="SMART" id="SM00849"/>
    </source>
</evidence>
<dbReference type="InterPro" id="IPR036866">
    <property type="entry name" value="RibonucZ/Hydroxyglut_hydro"/>
</dbReference>
<proteinExistence type="predicted"/>
<organism evidence="2 3">
    <name type="scientific">Haloechinothrix salitolerans</name>
    <dbReference type="NCBI Taxonomy" id="926830"/>
    <lineage>
        <taxon>Bacteria</taxon>
        <taxon>Bacillati</taxon>
        <taxon>Actinomycetota</taxon>
        <taxon>Actinomycetes</taxon>
        <taxon>Pseudonocardiales</taxon>
        <taxon>Pseudonocardiaceae</taxon>
        <taxon>Haloechinothrix</taxon>
    </lineage>
</organism>
<evidence type="ECO:0000313" key="2">
    <source>
        <dbReference type="EMBL" id="MFC6868361.1"/>
    </source>
</evidence>
<reference evidence="3" key="1">
    <citation type="journal article" date="2019" name="Int. J. Syst. Evol. Microbiol.">
        <title>The Global Catalogue of Microorganisms (GCM) 10K type strain sequencing project: providing services to taxonomists for standard genome sequencing and annotation.</title>
        <authorList>
            <consortium name="The Broad Institute Genomics Platform"/>
            <consortium name="The Broad Institute Genome Sequencing Center for Infectious Disease"/>
            <person name="Wu L."/>
            <person name="Ma J."/>
        </authorList>
    </citation>
    <scope>NUCLEOTIDE SEQUENCE [LARGE SCALE GENOMIC DNA]</scope>
    <source>
        <strain evidence="3">KCTC 32255</strain>
    </source>
</reference>
<dbReference type="PANTHER" id="PTHR23131">
    <property type="entry name" value="ENDORIBONUCLEASE LACTB2"/>
    <property type="match status" value="1"/>
</dbReference>
<dbReference type="InterPro" id="IPR036388">
    <property type="entry name" value="WH-like_DNA-bd_sf"/>
</dbReference>
<dbReference type="Proteomes" id="UP001596337">
    <property type="component" value="Unassembled WGS sequence"/>
</dbReference>
<keyword evidence="3" id="KW-1185">Reference proteome</keyword>
<dbReference type="RefSeq" id="WP_345398466.1">
    <property type="nucleotide sequence ID" value="NZ_BAABLA010000028.1"/>
</dbReference>
<dbReference type="Pfam" id="PF00753">
    <property type="entry name" value="Lactamase_B"/>
    <property type="match status" value="1"/>
</dbReference>
<comment type="caution">
    <text evidence="2">The sequence shown here is derived from an EMBL/GenBank/DDBJ whole genome shotgun (WGS) entry which is preliminary data.</text>
</comment>
<sequence length="336" mass="37203">MPFDTQPWTEPGPQPVAPGVHRVPLPMPNDGLRAVNVYVIEDGDGVVLIDSGWHDAEAKEHLRGALAALGHDFRDVRRFLATHMHADHYTLAVALRKEYGTPITLGAGERESVEVILRGDTSRQLGEPRRWGIPGEVSMRDIGIEPSHSREAYELPDEWLDRETDIALTSRTLRAVPTPGHTAGHIVFADEAASLLFSGDHVLPHITPSIGFQPSMRRNALTDYLASLRLLLELPDMMLLPAHGPVTDSAHVRVKELLNHHDERLDATRETVVDGATTAYESASRLTWTGKHRAFDTLEMFNQFLAVGETAAHLEHLVTTGVLEQTVRDGVAHYRP</sequence>
<dbReference type="Gene3D" id="1.10.10.10">
    <property type="entry name" value="Winged helix-like DNA-binding domain superfamily/Winged helix DNA-binding domain"/>
    <property type="match status" value="1"/>
</dbReference>
<feature type="domain" description="Metallo-beta-lactamase" evidence="1">
    <location>
        <begin position="34"/>
        <end position="243"/>
    </location>
</feature>